<dbReference type="InterPro" id="IPR050742">
    <property type="entry name" value="Helicase_Restrict-Modif_Enz"/>
</dbReference>
<comment type="caution">
    <text evidence="3">The sequence shown here is derived from an EMBL/GenBank/DDBJ whole genome shotgun (WGS) entry which is preliminary data.</text>
</comment>
<evidence type="ECO:0000259" key="2">
    <source>
        <dbReference type="Pfam" id="PF04851"/>
    </source>
</evidence>
<dbReference type="GO" id="GO:0000403">
    <property type="term" value="F:Y-form DNA binding"/>
    <property type="evidence" value="ECO:0007669"/>
    <property type="project" value="TreeGrafter"/>
</dbReference>
<dbReference type="GO" id="GO:0016787">
    <property type="term" value="F:hydrolase activity"/>
    <property type="evidence" value="ECO:0007669"/>
    <property type="project" value="InterPro"/>
</dbReference>
<keyword evidence="3" id="KW-0378">Hydrolase</keyword>
<feature type="region of interest" description="Disordered" evidence="1">
    <location>
        <begin position="495"/>
        <end position="557"/>
    </location>
</feature>
<name>A0A396AG82_9FIRM</name>
<protein>
    <submittedName>
        <fullName evidence="3">Restriction endonuclease subunit R</fullName>
    </submittedName>
</protein>
<dbReference type="RefSeq" id="WP_118093377.1">
    <property type="nucleotide sequence ID" value="NZ_QSIQ01000022.1"/>
</dbReference>
<dbReference type="PANTHER" id="PTHR47396:SF1">
    <property type="entry name" value="ATP-DEPENDENT HELICASE IRC3-RELATED"/>
    <property type="match status" value="1"/>
</dbReference>
<dbReference type="EMBL" id="QSIQ01000022">
    <property type="protein sequence ID" value="RHD01011.1"/>
    <property type="molecule type" value="Genomic_DNA"/>
</dbReference>
<keyword evidence="3" id="KW-0540">Nuclease</keyword>
<organism evidence="3 4">
    <name type="scientific">Roseburia inulinivorans</name>
    <dbReference type="NCBI Taxonomy" id="360807"/>
    <lineage>
        <taxon>Bacteria</taxon>
        <taxon>Bacillati</taxon>
        <taxon>Bacillota</taxon>
        <taxon>Clostridia</taxon>
        <taxon>Lachnospirales</taxon>
        <taxon>Lachnospiraceae</taxon>
        <taxon>Roseburia</taxon>
    </lineage>
</organism>
<dbReference type="GO" id="GO:0061749">
    <property type="term" value="F:forked DNA-dependent helicase activity"/>
    <property type="evidence" value="ECO:0007669"/>
    <property type="project" value="TreeGrafter"/>
</dbReference>
<dbReference type="PANTHER" id="PTHR47396">
    <property type="entry name" value="TYPE I RESTRICTION ENZYME ECOKI R PROTEIN"/>
    <property type="match status" value="1"/>
</dbReference>
<feature type="domain" description="Helicase/UvrB N-terminal" evidence="2">
    <location>
        <begin position="5"/>
        <end position="208"/>
    </location>
</feature>
<proteinExistence type="predicted"/>
<feature type="compositionally biased region" description="Polar residues" evidence="1">
    <location>
        <begin position="535"/>
        <end position="556"/>
    </location>
</feature>
<dbReference type="SUPFAM" id="SSF52540">
    <property type="entry name" value="P-loop containing nucleoside triphosphate hydrolases"/>
    <property type="match status" value="2"/>
</dbReference>
<feature type="region of interest" description="Disordered" evidence="1">
    <location>
        <begin position="440"/>
        <end position="460"/>
    </location>
</feature>
<evidence type="ECO:0000313" key="3">
    <source>
        <dbReference type="EMBL" id="RHD01011.1"/>
    </source>
</evidence>
<evidence type="ECO:0000313" key="4">
    <source>
        <dbReference type="Proteomes" id="UP000266391"/>
    </source>
</evidence>
<dbReference type="Gene3D" id="3.40.50.300">
    <property type="entry name" value="P-loop containing nucleotide triphosphate hydrolases"/>
    <property type="match status" value="2"/>
</dbReference>
<feature type="compositionally biased region" description="Low complexity" evidence="1">
    <location>
        <begin position="507"/>
        <end position="516"/>
    </location>
</feature>
<dbReference type="Proteomes" id="UP000266391">
    <property type="component" value="Unassembled WGS sequence"/>
</dbReference>
<dbReference type="GO" id="GO:0005524">
    <property type="term" value="F:ATP binding"/>
    <property type="evidence" value="ECO:0007669"/>
    <property type="project" value="InterPro"/>
</dbReference>
<sequence>MRDELISFQQTAVSKLLAEINSAQAYHRVDGRPQVIAFRAPTGSGKTIVMTEVIEDILNGTETTVEQPEAIFVWLSDSPQLNEQSKTKIIQKADKIRPNQCVTIEDDSFDQEMLDDGMIYFLNTQKLGKASRLVSGSDSRTYTIWQSLQNTAERKGNHLYVIIDEAHRGMQDREAARATSIMQKFLKGSEADGLDALPVVIGMSATDERFRRLVGNISSVRHDVDVRPDEVRASGLLKDRIIITYPEQDSIDDMVILQAAADEWKDKCEHWNYYCTTQKSQQVRPVLVIQVENRNSDSASATEIGECLSRIEARTGARFSEYEVVHTFGQTATIEAGGLKIHHVDASDIADNKKIRVVFFKENLSTGWDCPRAETMMSFRHAQDATYIAQLLGRMIRTPLQRHIDVDETLNEVCLFLPHFNKDNVESVMKALQDEEGSDIPADVEGESYGNDSRETWGYRPRKHQPKVDLNQMTLAGFAQSQSIFVDPLFEATESKADDTTKGGTTQEESVSSQQQKPDINIDNPSEMNVPAPRSINQGTTFAPQQSDVGVSSTPEPEQEQLVFTDSIDREVIATFINKTALITYEIKPFKTTDYLPSLIKLASLIKNTGLDSYALHSIQQDGVRMIKEYIGRLKENGEYDTLASEVKKLNLSWKVFDAFGKAVNEDKEYIYYTSSDEDIDRKFRIAEKILGGFGLGTAYGTLHFNPENPFEYMVHVILFAAEKDCVDKLHLYAKNKFNEMSDTYRLQFAHMQSEKYRKQYDAIISNGNEVSAHSFHLPEQIRPIVDLDGEKYYNHFFVNEEVGYAKIKLDSWEKAVIEEESKRDDFICWIRNPSKGWGLCLQRLENGIVKGFYPDFLIIRNVVGIGYAIDILEPHRGDLTDNLSKAKALVDYAQKQPSAPIGRLQMIREGKDSITGKKRMKRLDLAKSAVRERVMQLQSTQELDALFLDDSLVE</sequence>
<dbReference type="GO" id="GO:0036121">
    <property type="term" value="F:double-stranded DNA helicase activity"/>
    <property type="evidence" value="ECO:0007669"/>
    <property type="project" value="TreeGrafter"/>
</dbReference>
<dbReference type="InterPro" id="IPR006935">
    <property type="entry name" value="Helicase/UvrB_N"/>
</dbReference>
<dbReference type="AlphaFoldDB" id="A0A396AG82"/>
<evidence type="ECO:0000256" key="1">
    <source>
        <dbReference type="SAM" id="MobiDB-lite"/>
    </source>
</evidence>
<dbReference type="InterPro" id="IPR027417">
    <property type="entry name" value="P-loop_NTPase"/>
</dbReference>
<dbReference type="GO" id="GO:0004519">
    <property type="term" value="F:endonuclease activity"/>
    <property type="evidence" value="ECO:0007669"/>
    <property type="project" value="UniProtKB-KW"/>
</dbReference>
<gene>
    <name evidence="3" type="ORF">DW813_12740</name>
</gene>
<accession>A0A396AG82</accession>
<dbReference type="Pfam" id="PF04851">
    <property type="entry name" value="ResIII"/>
    <property type="match status" value="1"/>
</dbReference>
<reference evidence="3 4" key="1">
    <citation type="submission" date="2018-08" db="EMBL/GenBank/DDBJ databases">
        <title>A genome reference for cultivated species of the human gut microbiota.</title>
        <authorList>
            <person name="Zou Y."/>
            <person name="Xue W."/>
            <person name="Luo G."/>
        </authorList>
    </citation>
    <scope>NUCLEOTIDE SEQUENCE [LARGE SCALE GENOMIC DNA]</scope>
    <source>
        <strain evidence="3 4">AM32-8LB</strain>
    </source>
</reference>
<keyword evidence="3" id="KW-0255">Endonuclease</keyword>